<dbReference type="InterPro" id="IPR051050">
    <property type="entry name" value="Lipid_II_flippase_MurJ/MviN"/>
</dbReference>
<feature type="transmembrane region" description="Helical" evidence="8">
    <location>
        <begin position="84"/>
        <end position="109"/>
    </location>
</feature>
<feature type="transmembrane region" description="Helical" evidence="8">
    <location>
        <begin position="331"/>
        <end position="354"/>
    </location>
</feature>
<feature type="transmembrane region" description="Helical" evidence="8">
    <location>
        <begin position="291"/>
        <end position="310"/>
    </location>
</feature>
<feature type="transmembrane region" description="Helical" evidence="8">
    <location>
        <begin position="399"/>
        <end position="418"/>
    </location>
</feature>
<sequence length="527" mass="56835">MEAKGFLFGTVGVVAILNGTVAVLAFLKDVLTATNFGTSLAADSLTLAYFLPDTIGNNLIASAIGVSCVPVFAKAFASGSKAHFVNLVRTTTIFFCLLALAVWLVLWLYNNEATALLAGSSTSTLGRLTASLIQILLSTIVIFPVFAVGSALLQTTGIFSVPAGAPLLSHLLIILVLIYSMVMHLDQVQMVYLVAWSLLLGAIAMTAFIWFVIWRKKPLRAMGDSRMIDHAAIEHISRDRQAQGQLWKIFVPYLLILASSQIGYFVERNLAAGMGSGIVAGLNYAFRLSQLPVWVFVAAIYSVVLPSMSQDVFLNQTVKLKSTIANAFKDILLVTLPTTLFLFFLRVPIISILFQRGAFNEHSVYITAEILKGYSLSIIGLSISAVCVRYFLAAGKMLLPLAVSIFASGVNIAADYLLKDTLGAASLGYGAAIGATVSAVLLTMLISKELQLSIQSAIRIFGKMLMANALPSLLLFLLFLSWNYFDGNNGKGIGIIILASGSLACLVIYYATLRKIKLIRNSGWKGR</sequence>
<name>A0ABS4HT45_9BACL</name>
<evidence type="ECO:0000256" key="1">
    <source>
        <dbReference type="ARBA" id="ARBA00004651"/>
    </source>
</evidence>
<dbReference type="PANTHER" id="PTHR47019:SF1">
    <property type="entry name" value="LIPID II FLIPPASE MURJ"/>
    <property type="match status" value="1"/>
</dbReference>
<dbReference type="InterPro" id="IPR004268">
    <property type="entry name" value="MurJ"/>
</dbReference>
<comment type="subcellular location">
    <subcellularLocation>
        <location evidence="1">Cell membrane</location>
        <topology evidence="1">Multi-pass membrane protein</topology>
    </subcellularLocation>
</comment>
<dbReference type="Proteomes" id="UP001519344">
    <property type="component" value="Unassembled WGS sequence"/>
</dbReference>
<feature type="transmembrane region" description="Helical" evidence="8">
    <location>
        <begin position="165"/>
        <end position="185"/>
    </location>
</feature>
<feature type="transmembrane region" description="Helical" evidence="8">
    <location>
        <begin position="374"/>
        <end position="392"/>
    </location>
</feature>
<evidence type="ECO:0000256" key="6">
    <source>
        <dbReference type="ARBA" id="ARBA00022989"/>
    </source>
</evidence>
<feature type="transmembrane region" description="Helical" evidence="8">
    <location>
        <begin position="246"/>
        <end position="266"/>
    </location>
</feature>
<reference evidence="9 10" key="1">
    <citation type="submission" date="2021-03" db="EMBL/GenBank/DDBJ databases">
        <title>Genomic Encyclopedia of Type Strains, Phase IV (KMG-IV): sequencing the most valuable type-strain genomes for metagenomic binning, comparative biology and taxonomic classification.</title>
        <authorList>
            <person name="Goeker M."/>
        </authorList>
    </citation>
    <scope>NUCLEOTIDE SEQUENCE [LARGE SCALE GENOMIC DNA]</scope>
    <source>
        <strain evidence="9 10">DSM 24950</strain>
    </source>
</reference>
<evidence type="ECO:0000313" key="10">
    <source>
        <dbReference type="Proteomes" id="UP001519344"/>
    </source>
</evidence>
<gene>
    <name evidence="9" type="ORF">J2Z65_000986</name>
</gene>
<feature type="transmembrane region" description="Helical" evidence="8">
    <location>
        <begin position="129"/>
        <end position="153"/>
    </location>
</feature>
<organism evidence="9 10">
    <name type="scientific">Paenibacillus aceris</name>
    <dbReference type="NCBI Taxonomy" id="869555"/>
    <lineage>
        <taxon>Bacteria</taxon>
        <taxon>Bacillati</taxon>
        <taxon>Bacillota</taxon>
        <taxon>Bacilli</taxon>
        <taxon>Bacillales</taxon>
        <taxon>Paenibacillaceae</taxon>
        <taxon>Paenibacillus</taxon>
    </lineage>
</organism>
<accession>A0ABS4HT45</accession>
<keyword evidence="7 8" id="KW-0472">Membrane</keyword>
<evidence type="ECO:0000256" key="4">
    <source>
        <dbReference type="ARBA" id="ARBA00022960"/>
    </source>
</evidence>
<dbReference type="PRINTS" id="PR01806">
    <property type="entry name" value="VIRFACTRMVIN"/>
</dbReference>
<evidence type="ECO:0000256" key="3">
    <source>
        <dbReference type="ARBA" id="ARBA00022692"/>
    </source>
</evidence>
<evidence type="ECO:0000256" key="5">
    <source>
        <dbReference type="ARBA" id="ARBA00022984"/>
    </source>
</evidence>
<feature type="transmembrane region" description="Helical" evidence="8">
    <location>
        <begin position="191"/>
        <end position="213"/>
    </location>
</feature>
<proteinExistence type="predicted"/>
<keyword evidence="4" id="KW-0133">Cell shape</keyword>
<evidence type="ECO:0000256" key="8">
    <source>
        <dbReference type="SAM" id="Phobius"/>
    </source>
</evidence>
<feature type="transmembrane region" description="Helical" evidence="8">
    <location>
        <begin position="465"/>
        <end position="485"/>
    </location>
</feature>
<comment type="caution">
    <text evidence="9">The sequence shown here is derived from an EMBL/GenBank/DDBJ whole genome shotgun (WGS) entry which is preliminary data.</text>
</comment>
<keyword evidence="10" id="KW-1185">Reference proteome</keyword>
<keyword evidence="6 8" id="KW-1133">Transmembrane helix</keyword>
<feature type="transmembrane region" description="Helical" evidence="8">
    <location>
        <begin position="58"/>
        <end position="77"/>
    </location>
</feature>
<evidence type="ECO:0000256" key="2">
    <source>
        <dbReference type="ARBA" id="ARBA00022475"/>
    </source>
</evidence>
<dbReference type="RefSeq" id="WP_167054086.1">
    <property type="nucleotide sequence ID" value="NZ_JAAOZR010000006.1"/>
</dbReference>
<keyword evidence="3 8" id="KW-0812">Transmembrane</keyword>
<keyword evidence="5" id="KW-0573">Peptidoglycan synthesis</keyword>
<feature type="transmembrane region" description="Helical" evidence="8">
    <location>
        <begin position="6"/>
        <end position="27"/>
    </location>
</feature>
<keyword evidence="2" id="KW-1003">Cell membrane</keyword>
<feature type="transmembrane region" description="Helical" evidence="8">
    <location>
        <begin position="424"/>
        <end position="445"/>
    </location>
</feature>
<feature type="transmembrane region" description="Helical" evidence="8">
    <location>
        <begin position="491"/>
        <end position="511"/>
    </location>
</feature>
<protein>
    <submittedName>
        <fullName evidence="9">Peptidoglycan lipid II flippase</fullName>
    </submittedName>
</protein>
<dbReference type="Pfam" id="PF03023">
    <property type="entry name" value="MurJ"/>
    <property type="match status" value="1"/>
</dbReference>
<dbReference type="EMBL" id="JAGGKV010000002">
    <property type="protein sequence ID" value="MBP1961788.1"/>
    <property type="molecule type" value="Genomic_DNA"/>
</dbReference>
<evidence type="ECO:0000313" key="9">
    <source>
        <dbReference type="EMBL" id="MBP1961788.1"/>
    </source>
</evidence>
<evidence type="ECO:0000256" key="7">
    <source>
        <dbReference type="ARBA" id="ARBA00023136"/>
    </source>
</evidence>
<dbReference type="PANTHER" id="PTHR47019">
    <property type="entry name" value="LIPID II FLIPPASE MURJ"/>
    <property type="match status" value="1"/>
</dbReference>